<proteinExistence type="predicted"/>
<dbReference type="Proteomes" id="UP000054270">
    <property type="component" value="Unassembled WGS sequence"/>
</dbReference>
<evidence type="ECO:0000313" key="1">
    <source>
        <dbReference type="EMBL" id="KJA15922.1"/>
    </source>
</evidence>
<protein>
    <submittedName>
        <fullName evidence="1">Uncharacterized protein</fullName>
    </submittedName>
</protein>
<accession>A0A0D2KMT9</accession>
<name>A0A0D2KMT9_HYPSF</name>
<sequence>MLRTAGKLPHETNVRLSQEDRLRHYVQERQVPCEQFAFYAFISRSFPAGDPGNISEPGHPTHLPSVSTLHPDTTTARISPPTIPSASTQRSARGIFIFMPALYSLSLAADPVAVTSFPEDAHPPGAVTPTHSITPLELWAVDMLQGALH</sequence>
<evidence type="ECO:0000313" key="2">
    <source>
        <dbReference type="Proteomes" id="UP000054270"/>
    </source>
</evidence>
<keyword evidence="2" id="KW-1185">Reference proteome</keyword>
<dbReference type="EMBL" id="KN817632">
    <property type="protein sequence ID" value="KJA15922.1"/>
    <property type="molecule type" value="Genomic_DNA"/>
</dbReference>
<dbReference type="AlphaFoldDB" id="A0A0D2KMT9"/>
<reference evidence="2" key="1">
    <citation type="submission" date="2014-04" db="EMBL/GenBank/DDBJ databases">
        <title>Evolutionary Origins and Diversification of the Mycorrhizal Mutualists.</title>
        <authorList>
            <consortium name="DOE Joint Genome Institute"/>
            <consortium name="Mycorrhizal Genomics Consortium"/>
            <person name="Kohler A."/>
            <person name="Kuo A."/>
            <person name="Nagy L.G."/>
            <person name="Floudas D."/>
            <person name="Copeland A."/>
            <person name="Barry K.W."/>
            <person name="Cichocki N."/>
            <person name="Veneault-Fourrey C."/>
            <person name="LaButti K."/>
            <person name="Lindquist E.A."/>
            <person name="Lipzen A."/>
            <person name="Lundell T."/>
            <person name="Morin E."/>
            <person name="Murat C."/>
            <person name="Riley R."/>
            <person name="Ohm R."/>
            <person name="Sun H."/>
            <person name="Tunlid A."/>
            <person name="Henrissat B."/>
            <person name="Grigoriev I.V."/>
            <person name="Hibbett D.S."/>
            <person name="Martin F."/>
        </authorList>
    </citation>
    <scope>NUCLEOTIDE SEQUENCE [LARGE SCALE GENOMIC DNA]</scope>
    <source>
        <strain evidence="2">FD-334 SS-4</strain>
    </source>
</reference>
<organism evidence="1 2">
    <name type="scientific">Hypholoma sublateritium (strain FD-334 SS-4)</name>
    <dbReference type="NCBI Taxonomy" id="945553"/>
    <lineage>
        <taxon>Eukaryota</taxon>
        <taxon>Fungi</taxon>
        <taxon>Dikarya</taxon>
        <taxon>Basidiomycota</taxon>
        <taxon>Agaricomycotina</taxon>
        <taxon>Agaricomycetes</taxon>
        <taxon>Agaricomycetidae</taxon>
        <taxon>Agaricales</taxon>
        <taxon>Agaricineae</taxon>
        <taxon>Strophariaceae</taxon>
        <taxon>Hypholoma</taxon>
    </lineage>
</organism>
<gene>
    <name evidence="1" type="ORF">HYPSUDRAFT_333975</name>
</gene>